<protein>
    <submittedName>
        <fullName evidence="1">Uncharacterized protein</fullName>
    </submittedName>
</protein>
<name>A0ABW7ZJ70_9ACTN</name>
<accession>A0ABW7ZJ70</accession>
<keyword evidence="2" id="KW-1185">Reference proteome</keyword>
<comment type="caution">
    <text evidence="1">The sequence shown here is derived from an EMBL/GenBank/DDBJ whole genome shotgun (WGS) entry which is preliminary data.</text>
</comment>
<dbReference type="EMBL" id="JBITLE010000003">
    <property type="protein sequence ID" value="MFI7262898.1"/>
    <property type="molecule type" value="Genomic_DNA"/>
</dbReference>
<sequence>MTPELTRLSEVAAARAALDEHELELIDRARHDGATWAAIAGALGLGSRQAAEQRRQRLVAARRSRLARRDRACAPDVATIRAAVSDLHRWIEADRRWDDRFRRAPLVRRTTGTALDAAAPGSLYALAAYLVGDLADVGPRLPAPAREAADRIATALSMDH</sequence>
<evidence type="ECO:0000313" key="1">
    <source>
        <dbReference type="EMBL" id="MFI7262898.1"/>
    </source>
</evidence>
<reference evidence="1 2" key="1">
    <citation type="submission" date="2024-10" db="EMBL/GenBank/DDBJ databases">
        <title>The Natural Products Discovery Center: Release of the First 8490 Sequenced Strains for Exploring Actinobacteria Biosynthetic Diversity.</title>
        <authorList>
            <person name="Kalkreuter E."/>
            <person name="Kautsar S.A."/>
            <person name="Yang D."/>
            <person name="Bader C.D."/>
            <person name="Teijaro C.N."/>
            <person name="Fluegel L."/>
            <person name="Davis C.M."/>
            <person name="Simpson J.R."/>
            <person name="Lauterbach L."/>
            <person name="Steele A.D."/>
            <person name="Gui C."/>
            <person name="Meng S."/>
            <person name="Li G."/>
            <person name="Viehrig K."/>
            <person name="Ye F."/>
            <person name="Su P."/>
            <person name="Kiefer A.F."/>
            <person name="Nichols A."/>
            <person name="Cepeda A.J."/>
            <person name="Yan W."/>
            <person name="Fan B."/>
            <person name="Jiang Y."/>
            <person name="Adhikari A."/>
            <person name="Zheng C.-J."/>
            <person name="Schuster L."/>
            <person name="Cowan T.M."/>
            <person name="Smanski M.J."/>
            <person name="Chevrette M.G."/>
            <person name="De Carvalho L.P.S."/>
            <person name="Shen B."/>
        </authorList>
    </citation>
    <scope>NUCLEOTIDE SEQUENCE [LARGE SCALE GENOMIC DNA]</scope>
    <source>
        <strain evidence="1 2">NPDC049845</strain>
    </source>
</reference>
<dbReference type="RefSeq" id="WP_396762162.1">
    <property type="nucleotide sequence ID" value="NZ_JBITLA010000003.1"/>
</dbReference>
<dbReference type="Proteomes" id="UP001612812">
    <property type="component" value="Unassembled WGS sequence"/>
</dbReference>
<gene>
    <name evidence="1" type="ORF">ACIBP4_11420</name>
</gene>
<evidence type="ECO:0000313" key="2">
    <source>
        <dbReference type="Proteomes" id="UP001612812"/>
    </source>
</evidence>
<proteinExistence type="predicted"/>
<organism evidence="1 2">
    <name type="scientific">Micromonospora maritima</name>
    <dbReference type="NCBI Taxonomy" id="986711"/>
    <lineage>
        <taxon>Bacteria</taxon>
        <taxon>Bacillati</taxon>
        <taxon>Actinomycetota</taxon>
        <taxon>Actinomycetes</taxon>
        <taxon>Micromonosporales</taxon>
        <taxon>Micromonosporaceae</taxon>
        <taxon>Micromonospora</taxon>
    </lineage>
</organism>